<evidence type="ECO:0008006" key="4">
    <source>
        <dbReference type="Google" id="ProtNLM"/>
    </source>
</evidence>
<feature type="chain" id="PRO_5047306486" description="Ig-like domain-containing protein" evidence="1">
    <location>
        <begin position="37"/>
        <end position="188"/>
    </location>
</feature>
<feature type="signal peptide" evidence="1">
    <location>
        <begin position="1"/>
        <end position="36"/>
    </location>
</feature>
<protein>
    <recommendedName>
        <fullName evidence="4">Ig-like domain-containing protein</fullName>
    </recommendedName>
</protein>
<evidence type="ECO:0000313" key="2">
    <source>
        <dbReference type="EMBL" id="MFF5900872.1"/>
    </source>
</evidence>
<reference evidence="2 3" key="1">
    <citation type="submission" date="2024-10" db="EMBL/GenBank/DDBJ databases">
        <title>The Natural Products Discovery Center: Release of the First 8490 Sequenced Strains for Exploring Actinobacteria Biosynthetic Diversity.</title>
        <authorList>
            <person name="Kalkreuter E."/>
            <person name="Kautsar S.A."/>
            <person name="Yang D."/>
            <person name="Bader C.D."/>
            <person name="Teijaro C.N."/>
            <person name="Fluegel L."/>
            <person name="Davis C.M."/>
            <person name="Simpson J.R."/>
            <person name="Lauterbach L."/>
            <person name="Steele A.D."/>
            <person name="Gui C."/>
            <person name="Meng S."/>
            <person name="Li G."/>
            <person name="Viehrig K."/>
            <person name="Ye F."/>
            <person name="Su P."/>
            <person name="Kiefer A.F."/>
            <person name="Nichols A."/>
            <person name="Cepeda A.J."/>
            <person name="Yan W."/>
            <person name="Fan B."/>
            <person name="Jiang Y."/>
            <person name="Adhikari A."/>
            <person name="Zheng C.-J."/>
            <person name="Schuster L."/>
            <person name="Cowan T.M."/>
            <person name="Smanski M.J."/>
            <person name="Chevrette M.G."/>
            <person name="De Carvalho L.P.S."/>
            <person name="Shen B."/>
        </authorList>
    </citation>
    <scope>NUCLEOTIDE SEQUENCE [LARGE SCALE GENOMIC DNA]</scope>
    <source>
        <strain evidence="2 3">NPDC012540</strain>
    </source>
</reference>
<keyword evidence="3" id="KW-1185">Reference proteome</keyword>
<name>A0ABW6XGI5_9ACTN</name>
<gene>
    <name evidence="2" type="ORF">ACFY8O_33805</name>
</gene>
<keyword evidence="1" id="KW-0732">Signal</keyword>
<evidence type="ECO:0000256" key="1">
    <source>
        <dbReference type="SAM" id="SignalP"/>
    </source>
</evidence>
<dbReference type="EMBL" id="JBIBEG010000019">
    <property type="protein sequence ID" value="MFF5900872.1"/>
    <property type="molecule type" value="Genomic_DNA"/>
</dbReference>
<organism evidence="2 3">
    <name type="scientific">Streptomyces argenteolus</name>
    <dbReference type="NCBI Taxonomy" id="67274"/>
    <lineage>
        <taxon>Bacteria</taxon>
        <taxon>Bacillati</taxon>
        <taxon>Actinomycetota</taxon>
        <taxon>Actinomycetes</taxon>
        <taxon>Kitasatosporales</taxon>
        <taxon>Streptomycetaceae</taxon>
        <taxon>Streptomyces</taxon>
    </lineage>
</organism>
<comment type="caution">
    <text evidence="2">The sequence shown here is derived from an EMBL/GenBank/DDBJ whole genome shotgun (WGS) entry which is preliminary data.</text>
</comment>
<sequence>MKDKKQPRKPRRVVPAVVALGLGAIGVLTLAAPASATPVDITCLTGTRNTAYTPPLTYTPQPTNLYITDNFSCTSLLSGVSSGSGSFSAYAPSTSCLASVQSPLTSITTTYHWNTGTSSTIVFASSTAVRAADGTVTVTSIGAVTAGLGAGQTATRVTVEPNLDLTACLDGGLSETNSVVNSLVIAPV</sequence>
<dbReference type="RefSeq" id="WP_387909145.1">
    <property type="nucleotide sequence ID" value="NZ_JBIBEG010000019.1"/>
</dbReference>
<evidence type="ECO:0000313" key="3">
    <source>
        <dbReference type="Proteomes" id="UP001602322"/>
    </source>
</evidence>
<dbReference type="Proteomes" id="UP001602322">
    <property type="component" value="Unassembled WGS sequence"/>
</dbReference>
<proteinExistence type="predicted"/>
<accession>A0ABW6XGI5</accession>